<comment type="subcellular location">
    <subcellularLocation>
        <location evidence="1">Membrane</location>
        <topology evidence="1">Multi-pass membrane protein</topology>
    </subcellularLocation>
</comment>
<feature type="transmembrane region" description="Helical" evidence="13">
    <location>
        <begin position="57"/>
        <end position="76"/>
    </location>
</feature>
<feature type="transmembrane region" description="Helical" evidence="13">
    <location>
        <begin position="239"/>
        <end position="261"/>
    </location>
</feature>
<proteinExistence type="predicted"/>
<evidence type="ECO:0000256" key="12">
    <source>
        <dbReference type="ARBA" id="ARBA00023303"/>
    </source>
</evidence>
<evidence type="ECO:0000313" key="17">
    <source>
        <dbReference type="EMBL" id="CAL4764557.1"/>
    </source>
</evidence>
<keyword evidence="8 13" id="KW-1133">Transmembrane helix</keyword>
<dbReference type="Pfam" id="PF00520">
    <property type="entry name" value="Ion_trans"/>
    <property type="match status" value="1"/>
</dbReference>
<evidence type="ECO:0000256" key="10">
    <source>
        <dbReference type="ARBA" id="ARBA00023136"/>
    </source>
</evidence>
<evidence type="ECO:0000256" key="13">
    <source>
        <dbReference type="SAM" id="Phobius"/>
    </source>
</evidence>
<sequence length="287" mass="32607">MLLFVSLWPIVQSRTDEQRDIEVAFATSWIFEMGCGVVIILSVLTVAWEMDGLDAPIFLQFMESAVTSFFLLEWLVRLKVMGLRWLLDPIIIFDTFIVWVPGVLAVWAFQPLVETSSATDLLKVLRTVRMLRLLRIVLFFKHFKAFQDIFQLVRGLLSSGGTLLSALGLIAFTLYVGAIIAIDLIGHQDFTGASEDVLEAQALFQGIFPTMLTLIRFMHFDDAQPIMDSLTKRLPWIWVFLWLFTAVSAFVLLNLVTAVIVQQALEMAGSDETEKALELQKQRERDL</sequence>
<keyword evidence="6" id="KW-0106">Calcium</keyword>
<keyword evidence="10 13" id="KW-0472">Membrane</keyword>
<reference evidence="15" key="1">
    <citation type="submission" date="2022-10" db="EMBL/GenBank/DDBJ databases">
        <authorList>
            <person name="Chen Y."/>
            <person name="Dougan E. K."/>
            <person name="Chan C."/>
            <person name="Rhodes N."/>
            <person name="Thang M."/>
        </authorList>
    </citation>
    <scope>NUCLEOTIDE SEQUENCE</scope>
</reference>
<keyword evidence="2" id="KW-0813">Transport</keyword>
<keyword evidence="5 13" id="KW-0812">Transmembrane</keyword>
<evidence type="ECO:0000256" key="7">
    <source>
        <dbReference type="ARBA" id="ARBA00022882"/>
    </source>
</evidence>
<dbReference type="EMBL" id="CAMXCT030000329">
    <property type="protein sequence ID" value="CAL4764557.1"/>
    <property type="molecule type" value="Genomic_DNA"/>
</dbReference>
<reference evidence="16" key="2">
    <citation type="submission" date="2024-04" db="EMBL/GenBank/DDBJ databases">
        <authorList>
            <person name="Chen Y."/>
            <person name="Shah S."/>
            <person name="Dougan E. K."/>
            <person name="Thang M."/>
            <person name="Chan C."/>
        </authorList>
    </citation>
    <scope>NUCLEOTIDE SEQUENCE [LARGE SCALE GENOMIC DNA]</scope>
</reference>
<dbReference type="EMBL" id="CAMXCT010000329">
    <property type="protein sequence ID" value="CAI3977245.1"/>
    <property type="molecule type" value="Genomic_DNA"/>
</dbReference>
<feature type="transmembrane region" description="Helical" evidence="13">
    <location>
        <begin position="21"/>
        <end position="45"/>
    </location>
</feature>
<comment type="caution">
    <text evidence="15">The sequence shown here is derived from an EMBL/GenBank/DDBJ whole genome shotgun (WGS) entry which is preliminary data.</text>
</comment>
<name>A0A9P1BR57_9DINO</name>
<feature type="transmembrane region" description="Helical" evidence="13">
    <location>
        <begin position="85"/>
        <end position="109"/>
    </location>
</feature>
<feature type="domain" description="Ion transport" evidence="14">
    <location>
        <begin position="30"/>
        <end position="262"/>
    </location>
</feature>
<feature type="transmembrane region" description="Helical" evidence="13">
    <location>
        <begin position="161"/>
        <end position="182"/>
    </location>
</feature>
<keyword evidence="4" id="KW-0107">Calcium channel</keyword>
<keyword evidence="18" id="KW-1185">Reference proteome</keyword>
<evidence type="ECO:0000256" key="3">
    <source>
        <dbReference type="ARBA" id="ARBA00022568"/>
    </source>
</evidence>
<feature type="transmembrane region" description="Helical" evidence="13">
    <location>
        <begin position="202"/>
        <end position="218"/>
    </location>
</feature>
<dbReference type="InterPro" id="IPR005821">
    <property type="entry name" value="Ion_trans_dom"/>
</dbReference>
<evidence type="ECO:0000313" key="18">
    <source>
        <dbReference type="Proteomes" id="UP001152797"/>
    </source>
</evidence>
<dbReference type="PANTHER" id="PTHR45628:SF7">
    <property type="entry name" value="VOLTAGE-DEPENDENT CALCIUM CHANNEL TYPE A SUBUNIT ALPHA-1"/>
    <property type="match status" value="1"/>
</dbReference>
<keyword evidence="9" id="KW-0406">Ion transport</keyword>
<evidence type="ECO:0000259" key="14">
    <source>
        <dbReference type="Pfam" id="PF00520"/>
    </source>
</evidence>
<dbReference type="GO" id="GO:0008331">
    <property type="term" value="F:high voltage-gated calcium channel activity"/>
    <property type="evidence" value="ECO:0007669"/>
    <property type="project" value="TreeGrafter"/>
</dbReference>
<dbReference type="InterPro" id="IPR050599">
    <property type="entry name" value="VDCC_alpha-1_subunit"/>
</dbReference>
<dbReference type="GO" id="GO:0005891">
    <property type="term" value="C:voltage-gated calcium channel complex"/>
    <property type="evidence" value="ECO:0007669"/>
    <property type="project" value="TreeGrafter"/>
</dbReference>
<evidence type="ECO:0000313" key="15">
    <source>
        <dbReference type="EMBL" id="CAI3977245.1"/>
    </source>
</evidence>
<organism evidence="15">
    <name type="scientific">Cladocopium goreaui</name>
    <dbReference type="NCBI Taxonomy" id="2562237"/>
    <lineage>
        <taxon>Eukaryota</taxon>
        <taxon>Sar</taxon>
        <taxon>Alveolata</taxon>
        <taxon>Dinophyceae</taxon>
        <taxon>Suessiales</taxon>
        <taxon>Symbiodiniaceae</taxon>
        <taxon>Cladocopium</taxon>
    </lineage>
</organism>
<dbReference type="OrthoDB" id="427950at2759"/>
<keyword evidence="3" id="KW-0109">Calcium transport</keyword>
<protein>
    <submittedName>
        <fullName evidence="17">Voltage-dependent T-type calcium channel subunit alpha-1G (Cav3.1c) (NBR13) (Voltage-gated calcium channel subunit alpha Cav3.1)</fullName>
    </submittedName>
</protein>
<accession>A0A9P1BR57</accession>
<dbReference type="PANTHER" id="PTHR45628">
    <property type="entry name" value="VOLTAGE-DEPENDENT CALCIUM CHANNEL TYPE A SUBUNIT ALPHA-1"/>
    <property type="match status" value="1"/>
</dbReference>
<evidence type="ECO:0000313" key="16">
    <source>
        <dbReference type="EMBL" id="CAL1130620.1"/>
    </source>
</evidence>
<dbReference type="SUPFAM" id="SSF81324">
    <property type="entry name" value="Voltage-gated potassium channels"/>
    <property type="match status" value="1"/>
</dbReference>
<evidence type="ECO:0000256" key="8">
    <source>
        <dbReference type="ARBA" id="ARBA00022989"/>
    </source>
</evidence>
<keyword evidence="11" id="KW-0325">Glycoprotein</keyword>
<dbReference type="Proteomes" id="UP001152797">
    <property type="component" value="Unassembled WGS sequence"/>
</dbReference>
<dbReference type="AlphaFoldDB" id="A0A9P1BR57"/>
<dbReference type="Gene3D" id="1.20.120.350">
    <property type="entry name" value="Voltage-gated potassium channels. Chain C"/>
    <property type="match status" value="1"/>
</dbReference>
<evidence type="ECO:0000256" key="6">
    <source>
        <dbReference type="ARBA" id="ARBA00022837"/>
    </source>
</evidence>
<evidence type="ECO:0000256" key="5">
    <source>
        <dbReference type="ARBA" id="ARBA00022692"/>
    </source>
</evidence>
<keyword evidence="12" id="KW-0407">Ion channel</keyword>
<dbReference type="Gene3D" id="1.10.287.70">
    <property type="match status" value="1"/>
</dbReference>
<evidence type="ECO:0000256" key="11">
    <source>
        <dbReference type="ARBA" id="ARBA00023180"/>
    </source>
</evidence>
<dbReference type="EMBL" id="CAMXCT020000329">
    <property type="protein sequence ID" value="CAL1130620.1"/>
    <property type="molecule type" value="Genomic_DNA"/>
</dbReference>
<evidence type="ECO:0000256" key="2">
    <source>
        <dbReference type="ARBA" id="ARBA00022448"/>
    </source>
</evidence>
<gene>
    <name evidence="15" type="ORF">C1SCF055_LOCUS5399</name>
</gene>
<evidence type="ECO:0000256" key="1">
    <source>
        <dbReference type="ARBA" id="ARBA00004141"/>
    </source>
</evidence>
<dbReference type="GO" id="GO:0098703">
    <property type="term" value="P:calcium ion import across plasma membrane"/>
    <property type="evidence" value="ECO:0007669"/>
    <property type="project" value="TreeGrafter"/>
</dbReference>
<keyword evidence="7" id="KW-0851">Voltage-gated channel</keyword>
<evidence type="ECO:0000256" key="4">
    <source>
        <dbReference type="ARBA" id="ARBA00022673"/>
    </source>
</evidence>
<evidence type="ECO:0000256" key="9">
    <source>
        <dbReference type="ARBA" id="ARBA00023065"/>
    </source>
</evidence>
<dbReference type="InterPro" id="IPR027359">
    <property type="entry name" value="Volt_channel_dom_sf"/>
</dbReference>